<dbReference type="Proteomes" id="UP001174909">
    <property type="component" value="Unassembled WGS sequence"/>
</dbReference>
<dbReference type="InterPro" id="IPR010869">
    <property type="entry name" value="DUF1501"/>
</dbReference>
<name>A0AA35R884_GEOBA</name>
<protein>
    <recommendedName>
        <fullName evidence="3">DUF1501 domain-containing protein</fullName>
    </recommendedName>
</protein>
<sequence>MGVPLPLFRQALKGIEVSEHLPQVAEQAHHLSIIRSMVSREGNHERARYLLHTGYAPGGAVRHPTLGSFTSYYLEDSLSDLPSCVNINSPTYAGGFLGATHDPFVVKDPMKPVEDLSYPSQMDTHRFRERLKMLKAIEEDFIAKRTGRGTEAHEAVYKKADQLINSPKIDAFQLNERTDGYPRGIRYE</sequence>
<reference evidence="1" key="1">
    <citation type="submission" date="2023-03" db="EMBL/GenBank/DDBJ databases">
        <authorList>
            <person name="Steffen K."/>
            <person name="Cardenas P."/>
        </authorList>
    </citation>
    <scope>NUCLEOTIDE SEQUENCE</scope>
</reference>
<evidence type="ECO:0008006" key="3">
    <source>
        <dbReference type="Google" id="ProtNLM"/>
    </source>
</evidence>
<dbReference type="EMBL" id="CASHTH010000683">
    <property type="protein sequence ID" value="CAI8006394.1"/>
    <property type="molecule type" value="Genomic_DNA"/>
</dbReference>
<comment type="caution">
    <text evidence="1">The sequence shown here is derived from an EMBL/GenBank/DDBJ whole genome shotgun (WGS) entry which is preliminary data.</text>
</comment>
<dbReference type="AlphaFoldDB" id="A0AA35R884"/>
<evidence type="ECO:0000313" key="2">
    <source>
        <dbReference type="Proteomes" id="UP001174909"/>
    </source>
</evidence>
<keyword evidence="2" id="KW-1185">Reference proteome</keyword>
<accession>A0AA35R884</accession>
<dbReference type="Pfam" id="PF07394">
    <property type="entry name" value="DUF1501"/>
    <property type="match status" value="1"/>
</dbReference>
<evidence type="ECO:0000313" key="1">
    <source>
        <dbReference type="EMBL" id="CAI8006394.1"/>
    </source>
</evidence>
<gene>
    <name evidence="1" type="ORF">GBAR_LOCUS4689</name>
</gene>
<organism evidence="1 2">
    <name type="scientific">Geodia barretti</name>
    <name type="common">Barrett's horny sponge</name>
    <dbReference type="NCBI Taxonomy" id="519541"/>
    <lineage>
        <taxon>Eukaryota</taxon>
        <taxon>Metazoa</taxon>
        <taxon>Porifera</taxon>
        <taxon>Demospongiae</taxon>
        <taxon>Heteroscleromorpha</taxon>
        <taxon>Tetractinellida</taxon>
        <taxon>Astrophorina</taxon>
        <taxon>Geodiidae</taxon>
        <taxon>Geodia</taxon>
    </lineage>
</organism>
<proteinExistence type="predicted"/>